<feature type="compositionally biased region" description="Polar residues" evidence="1">
    <location>
        <begin position="20"/>
        <end position="32"/>
    </location>
</feature>
<dbReference type="EMBL" id="JAGINT010000001">
    <property type="protein sequence ID" value="MBP2349622.1"/>
    <property type="molecule type" value="Genomic_DNA"/>
</dbReference>
<protein>
    <submittedName>
        <fullName evidence="2">Uncharacterized protein</fullName>
    </submittedName>
</protein>
<feature type="region of interest" description="Disordered" evidence="1">
    <location>
        <begin position="17"/>
        <end position="48"/>
    </location>
</feature>
<sequence length="71" mass="7578">MVTLSVASWPAICPEPKLSFRSTMPESPSTAENPGHGGASRGSLGQIVHQARIRGRSGCSHSYSYQHARAQ</sequence>
<reference evidence="2 3" key="1">
    <citation type="submission" date="2021-03" db="EMBL/GenBank/DDBJ databases">
        <title>Sequencing the genomes of 1000 actinobacteria strains.</title>
        <authorList>
            <person name="Klenk H.-P."/>
        </authorList>
    </citation>
    <scope>NUCLEOTIDE SEQUENCE [LARGE SCALE GENOMIC DNA]</scope>
    <source>
        <strain evidence="2 3">DSM 18824</strain>
    </source>
</reference>
<name>A0ABS4UDB1_9ACTN</name>
<comment type="caution">
    <text evidence="2">The sequence shown here is derived from an EMBL/GenBank/DDBJ whole genome shotgun (WGS) entry which is preliminary data.</text>
</comment>
<accession>A0ABS4UDB1</accession>
<proteinExistence type="predicted"/>
<evidence type="ECO:0000313" key="3">
    <source>
        <dbReference type="Proteomes" id="UP000755585"/>
    </source>
</evidence>
<evidence type="ECO:0000313" key="2">
    <source>
        <dbReference type="EMBL" id="MBP2349622.1"/>
    </source>
</evidence>
<organism evidence="2 3">
    <name type="scientific">Kribbella aluminosa</name>
    <dbReference type="NCBI Taxonomy" id="416017"/>
    <lineage>
        <taxon>Bacteria</taxon>
        <taxon>Bacillati</taxon>
        <taxon>Actinomycetota</taxon>
        <taxon>Actinomycetes</taxon>
        <taxon>Propionibacteriales</taxon>
        <taxon>Kribbellaceae</taxon>
        <taxon>Kribbella</taxon>
    </lineage>
</organism>
<gene>
    <name evidence="2" type="ORF">JOF29_000705</name>
</gene>
<dbReference type="Proteomes" id="UP000755585">
    <property type="component" value="Unassembled WGS sequence"/>
</dbReference>
<evidence type="ECO:0000256" key="1">
    <source>
        <dbReference type="SAM" id="MobiDB-lite"/>
    </source>
</evidence>
<keyword evidence="3" id="KW-1185">Reference proteome</keyword>